<keyword evidence="4" id="KW-1185">Reference proteome</keyword>
<comment type="caution">
    <text evidence="3">The sequence shown here is derived from an EMBL/GenBank/DDBJ whole genome shotgun (WGS) entry which is preliminary data.</text>
</comment>
<evidence type="ECO:0000256" key="1">
    <source>
        <dbReference type="PIRSR" id="PIRSR002703-1"/>
    </source>
</evidence>
<feature type="disulfide bond" evidence="1">
    <location>
        <begin position="82"/>
        <end position="92"/>
    </location>
</feature>
<evidence type="ECO:0000313" key="3">
    <source>
        <dbReference type="EMBL" id="KAK1363471.1"/>
    </source>
</evidence>
<dbReference type="AlphaFoldDB" id="A0AAD8HAP5"/>
<dbReference type="InterPro" id="IPR001938">
    <property type="entry name" value="Thaumatin"/>
</dbReference>
<feature type="signal peptide" evidence="2">
    <location>
        <begin position="1"/>
        <end position="24"/>
    </location>
</feature>
<gene>
    <name evidence="3" type="ORF">POM88_039032</name>
</gene>
<dbReference type="SMART" id="SM00205">
    <property type="entry name" value="THN"/>
    <property type="match status" value="1"/>
</dbReference>
<keyword evidence="3" id="KW-0808">Transferase</keyword>
<dbReference type="PIRSF" id="PIRSF002703">
    <property type="entry name" value="Thaumatin"/>
    <property type="match status" value="1"/>
</dbReference>
<evidence type="ECO:0000313" key="4">
    <source>
        <dbReference type="Proteomes" id="UP001237642"/>
    </source>
</evidence>
<feature type="disulfide bond" evidence="1">
    <location>
        <begin position="185"/>
        <end position="194"/>
    </location>
</feature>
<dbReference type="EMBL" id="JAUIZM010000009">
    <property type="protein sequence ID" value="KAK1363471.1"/>
    <property type="molecule type" value="Genomic_DNA"/>
</dbReference>
<dbReference type="InterPro" id="IPR037176">
    <property type="entry name" value="Osmotin/thaumatin-like_sf"/>
</dbReference>
<name>A0AAD8HAP5_9APIA</name>
<reference evidence="3" key="1">
    <citation type="submission" date="2023-02" db="EMBL/GenBank/DDBJ databases">
        <title>Genome of toxic invasive species Heracleum sosnowskyi carries increased number of genes despite the absence of recent whole-genome duplications.</title>
        <authorList>
            <person name="Schelkunov M."/>
            <person name="Shtratnikova V."/>
            <person name="Makarenko M."/>
            <person name="Klepikova A."/>
            <person name="Omelchenko D."/>
            <person name="Novikova G."/>
            <person name="Obukhova E."/>
            <person name="Bogdanov V."/>
            <person name="Penin A."/>
            <person name="Logacheva M."/>
        </authorList>
    </citation>
    <scope>NUCLEOTIDE SEQUENCE</scope>
    <source>
        <strain evidence="3">Hsosn_3</strain>
        <tissue evidence="3">Leaf</tissue>
    </source>
</reference>
<dbReference type="PROSITE" id="PS51367">
    <property type="entry name" value="THAUMATIN_2"/>
    <property type="match status" value="1"/>
</dbReference>
<reference evidence="3" key="2">
    <citation type="submission" date="2023-05" db="EMBL/GenBank/DDBJ databases">
        <authorList>
            <person name="Schelkunov M.I."/>
        </authorList>
    </citation>
    <scope>NUCLEOTIDE SEQUENCE</scope>
    <source>
        <strain evidence="3">Hsosn_3</strain>
        <tissue evidence="3">Leaf</tissue>
    </source>
</reference>
<keyword evidence="1" id="KW-1015">Disulfide bond</keyword>
<dbReference type="PROSITE" id="PS00316">
    <property type="entry name" value="THAUMATIN_1"/>
    <property type="match status" value="1"/>
</dbReference>
<dbReference type="GO" id="GO:0016301">
    <property type="term" value="F:kinase activity"/>
    <property type="evidence" value="ECO:0007669"/>
    <property type="project" value="UniProtKB-KW"/>
</dbReference>
<dbReference type="SUPFAM" id="SSF49870">
    <property type="entry name" value="Osmotin, thaumatin-like protein"/>
    <property type="match status" value="1"/>
</dbReference>
<feature type="disulfide bond" evidence="1">
    <location>
        <begin position="166"/>
        <end position="181"/>
    </location>
</feature>
<dbReference type="PRINTS" id="PR00347">
    <property type="entry name" value="THAUMATIN"/>
</dbReference>
<feature type="disulfide bond" evidence="1">
    <location>
        <begin position="158"/>
        <end position="218"/>
    </location>
</feature>
<proteinExistence type="predicted"/>
<dbReference type="CDD" id="cd09218">
    <property type="entry name" value="TLP-PA"/>
    <property type="match status" value="1"/>
</dbReference>
<keyword evidence="3" id="KW-0675">Receptor</keyword>
<dbReference type="Proteomes" id="UP001237642">
    <property type="component" value="Unassembled WGS sequence"/>
</dbReference>
<dbReference type="Gene3D" id="2.60.110.10">
    <property type="entry name" value="Thaumatin"/>
    <property type="match status" value="1"/>
</dbReference>
<keyword evidence="2" id="KW-0732">Signal</keyword>
<dbReference type="FunFam" id="2.60.110.10:FF:000001">
    <property type="entry name" value="THAUMATIN-LIKE PROTEIN 1"/>
    <property type="match status" value="1"/>
</dbReference>
<accession>A0AAD8HAP5</accession>
<sequence length="291" mass="30129">MAKFRVIFPFLSSICLILTAGAYAATTFTLINQCAYPIWPGLLSAAGTSQLPTTGFALQPGQSNSISIPTSWSGRLWARTSCSLDSTGKFTCETADCGSGKLECAGSGATPPASLAEFTLNGGGGLDFYDVSLVDGYNVPITVEPKGGKFGNCMAIECATDLNAACPKELAVVGTNGTVACKSACEAFGDPKYCCSGAYNTPDTCGPSTYSQYFKSVCPQAYSYAYDDGSSTFTCGGASEYVITFCHSSTVRGSPSEGKQVPADPNKGSTSESTVAVALMASFSILYFLSS</sequence>
<feature type="disulfide bond" evidence="1">
    <location>
        <begin position="34"/>
        <end position="246"/>
    </location>
</feature>
<keyword evidence="3" id="KW-0418">Kinase</keyword>
<feature type="chain" id="PRO_5042220656" evidence="2">
    <location>
        <begin position="25"/>
        <end position="291"/>
    </location>
</feature>
<feature type="disulfide bond" evidence="1">
    <location>
        <begin position="97"/>
        <end position="104"/>
    </location>
</feature>
<evidence type="ECO:0000256" key="2">
    <source>
        <dbReference type="SAM" id="SignalP"/>
    </source>
</evidence>
<dbReference type="InterPro" id="IPR017949">
    <property type="entry name" value="Thaumatin_CS"/>
</dbReference>
<organism evidence="3 4">
    <name type="scientific">Heracleum sosnowskyi</name>
    <dbReference type="NCBI Taxonomy" id="360622"/>
    <lineage>
        <taxon>Eukaryota</taxon>
        <taxon>Viridiplantae</taxon>
        <taxon>Streptophyta</taxon>
        <taxon>Embryophyta</taxon>
        <taxon>Tracheophyta</taxon>
        <taxon>Spermatophyta</taxon>
        <taxon>Magnoliopsida</taxon>
        <taxon>eudicotyledons</taxon>
        <taxon>Gunneridae</taxon>
        <taxon>Pentapetalae</taxon>
        <taxon>asterids</taxon>
        <taxon>campanulids</taxon>
        <taxon>Apiales</taxon>
        <taxon>Apiaceae</taxon>
        <taxon>Apioideae</taxon>
        <taxon>apioid superclade</taxon>
        <taxon>Tordylieae</taxon>
        <taxon>Tordyliinae</taxon>
        <taxon>Heracleum</taxon>
    </lineage>
</organism>
<dbReference type="Pfam" id="PF00314">
    <property type="entry name" value="Thaumatin"/>
    <property type="match status" value="1"/>
</dbReference>
<feature type="disulfide bond" evidence="1">
    <location>
        <begin position="153"/>
        <end position="235"/>
    </location>
</feature>
<feature type="disulfide bond" evidence="1">
    <location>
        <begin position="195"/>
        <end position="205"/>
    </location>
</feature>
<protein>
    <submittedName>
        <fullName evidence="3">PR5-like receptor kinase</fullName>
    </submittedName>
</protein>
<dbReference type="PANTHER" id="PTHR31048">
    <property type="entry name" value="OS03G0233200 PROTEIN"/>
    <property type="match status" value="1"/>
</dbReference>